<keyword evidence="2" id="KW-0255">Endonuclease</keyword>
<proteinExistence type="predicted"/>
<name>A0ABY6R7W2_9ACTN</name>
<dbReference type="EMBL" id="CP084204">
    <property type="protein sequence ID" value="UZX26102.1"/>
    <property type="molecule type" value="Genomic_DNA"/>
</dbReference>
<evidence type="ECO:0000313" key="3">
    <source>
        <dbReference type="Proteomes" id="UP001164506"/>
    </source>
</evidence>
<dbReference type="Proteomes" id="UP001164506">
    <property type="component" value="Chromosome"/>
</dbReference>
<feature type="region of interest" description="Disordered" evidence="1">
    <location>
        <begin position="1"/>
        <end position="44"/>
    </location>
</feature>
<evidence type="ECO:0000256" key="1">
    <source>
        <dbReference type="SAM" id="MobiDB-lite"/>
    </source>
</evidence>
<dbReference type="RefSeq" id="WP_267260247.1">
    <property type="nucleotide sequence ID" value="NZ_CP084204.1"/>
</dbReference>
<evidence type="ECO:0000313" key="2">
    <source>
        <dbReference type="EMBL" id="UZX26102.1"/>
    </source>
</evidence>
<gene>
    <name evidence="2" type="ORF">LDH80_37870</name>
</gene>
<sequence>MSHRTGAGQGGIRFGPVDTRWRPSVDRNETGTAGRERDPGGMNREFRRKSAAAMDVFAADGAKPKSVLRDAVNNDVEIVSNADNCLVFTEPLSPYGLTWGEMVPWWAGRQQAAPNDRRTAHALYARLAASLDSEPERLLFPTYCARYGAARGDELPVLIPQVYLHYDPSTRRTPGHTSALARQRMDFLLLTPDRSRIVIEVDGAQHYADATGKASPRLYSEMVAEDRRLRLMGYDIYRFGGHELAGPDASTMLHSFLGELLSRHKQHRA</sequence>
<protein>
    <submittedName>
        <fullName evidence="2">Endonuclease domain-containing protein</fullName>
    </submittedName>
</protein>
<organism evidence="2 3">
    <name type="scientific">Streptomyces tanashiensis</name>
    <dbReference type="NCBI Taxonomy" id="67367"/>
    <lineage>
        <taxon>Bacteria</taxon>
        <taxon>Bacillati</taxon>
        <taxon>Actinomycetota</taxon>
        <taxon>Actinomycetes</taxon>
        <taxon>Kitasatosporales</taxon>
        <taxon>Streptomycetaceae</taxon>
        <taxon>Streptomyces</taxon>
    </lineage>
</organism>
<keyword evidence="3" id="KW-1185">Reference proteome</keyword>
<accession>A0ABY6R7W2</accession>
<feature type="compositionally biased region" description="Basic and acidic residues" evidence="1">
    <location>
        <begin position="19"/>
        <end position="39"/>
    </location>
</feature>
<dbReference type="GO" id="GO:0004519">
    <property type="term" value="F:endonuclease activity"/>
    <property type="evidence" value="ECO:0007669"/>
    <property type="project" value="UniProtKB-KW"/>
</dbReference>
<reference evidence="2" key="1">
    <citation type="submission" date="2021-09" db="EMBL/GenBank/DDBJ databases">
        <title>Complete genome sequence and metabolic characterization of Streptomyces tanashiensis DSM 731 the producer of antibacterial Kalafungin and diverse secondary metabolites.</title>
        <authorList>
            <person name="Abbasi M.N."/>
            <person name="Anwar M.N."/>
            <person name="Alam K."/>
            <person name="Shoaib M."/>
            <person name="Lin Z."/>
            <person name="Hayat M."/>
            <person name="Ali M.I."/>
            <person name="Malik H.M.T."/>
            <person name="Ahmed I."/>
            <person name="Li A."/>
            <person name="Hailong Wang H."/>
            <person name="Zhang Y."/>
        </authorList>
    </citation>
    <scope>NUCLEOTIDE SEQUENCE</scope>
    <source>
        <strain evidence="2">Kala</strain>
    </source>
</reference>
<keyword evidence="2" id="KW-0540">Nuclease</keyword>
<keyword evidence="2" id="KW-0378">Hydrolase</keyword>
<dbReference type="GeneID" id="95605332"/>